<dbReference type="OrthoDB" id="513595at2759"/>
<dbReference type="SUPFAM" id="SSF52540">
    <property type="entry name" value="P-loop containing nucleoside triphosphate hydrolases"/>
    <property type="match status" value="1"/>
</dbReference>
<feature type="compositionally biased region" description="Basic and acidic residues" evidence="1">
    <location>
        <begin position="570"/>
        <end position="579"/>
    </location>
</feature>
<evidence type="ECO:0000313" key="3">
    <source>
        <dbReference type="Proteomes" id="UP000823388"/>
    </source>
</evidence>
<evidence type="ECO:0008006" key="4">
    <source>
        <dbReference type="Google" id="ProtNLM"/>
    </source>
</evidence>
<dbReference type="FunFam" id="3.40.50.300:FF:000978">
    <property type="entry name" value="YLP motif-containing protein 1 isoform X3"/>
    <property type="match status" value="1"/>
</dbReference>
<gene>
    <name evidence="2" type="ORF">PVAP13_1NG101200</name>
</gene>
<dbReference type="InterPro" id="IPR027417">
    <property type="entry name" value="P-loop_NTPase"/>
</dbReference>
<comment type="caution">
    <text evidence="2">The sequence shown here is derived from an EMBL/GenBank/DDBJ whole genome shotgun (WGS) entry which is preliminary data.</text>
</comment>
<name>A0A8T0WR66_PANVG</name>
<dbReference type="Gene3D" id="3.40.50.300">
    <property type="entry name" value="P-loop containing nucleotide triphosphate hydrolases"/>
    <property type="match status" value="1"/>
</dbReference>
<dbReference type="EMBL" id="CM029038">
    <property type="protein sequence ID" value="KAG2649488.1"/>
    <property type="molecule type" value="Genomic_DNA"/>
</dbReference>
<feature type="compositionally biased region" description="Acidic residues" evidence="1">
    <location>
        <begin position="550"/>
        <end position="561"/>
    </location>
</feature>
<keyword evidence="3" id="KW-1185">Reference proteome</keyword>
<dbReference type="InterPro" id="IPR026314">
    <property type="entry name" value="YLP_motif_con_p1"/>
</dbReference>
<reference evidence="2" key="1">
    <citation type="submission" date="2020-05" db="EMBL/GenBank/DDBJ databases">
        <title>WGS assembly of Panicum virgatum.</title>
        <authorList>
            <person name="Lovell J.T."/>
            <person name="Jenkins J."/>
            <person name="Shu S."/>
            <person name="Juenger T.E."/>
            <person name="Schmutz J."/>
        </authorList>
    </citation>
    <scope>NUCLEOTIDE SEQUENCE</scope>
    <source>
        <strain evidence="2">AP13</strain>
    </source>
</reference>
<dbReference type="PANTHER" id="PTHR13413:SF0">
    <property type="entry name" value="YLP MOTIF-CONTAINING PROTEIN 1"/>
    <property type="match status" value="1"/>
</dbReference>
<dbReference type="GO" id="GO:0032204">
    <property type="term" value="P:regulation of telomere maintenance"/>
    <property type="evidence" value="ECO:0007669"/>
    <property type="project" value="TreeGrafter"/>
</dbReference>
<organism evidence="2 3">
    <name type="scientific">Panicum virgatum</name>
    <name type="common">Blackwell switchgrass</name>
    <dbReference type="NCBI Taxonomy" id="38727"/>
    <lineage>
        <taxon>Eukaryota</taxon>
        <taxon>Viridiplantae</taxon>
        <taxon>Streptophyta</taxon>
        <taxon>Embryophyta</taxon>
        <taxon>Tracheophyta</taxon>
        <taxon>Spermatophyta</taxon>
        <taxon>Magnoliopsida</taxon>
        <taxon>Liliopsida</taxon>
        <taxon>Poales</taxon>
        <taxon>Poaceae</taxon>
        <taxon>PACMAD clade</taxon>
        <taxon>Panicoideae</taxon>
        <taxon>Panicodae</taxon>
        <taxon>Paniceae</taxon>
        <taxon>Panicinae</taxon>
        <taxon>Panicum</taxon>
        <taxon>Panicum sect. Hiantes</taxon>
    </lineage>
</organism>
<accession>A0A8T0WR66</accession>
<dbReference type="PANTHER" id="PTHR13413">
    <property type="entry name" value="YLP MOTIF CONTAINING PROTEIN NUCLEAR PROTEIN ZAP"/>
    <property type="match status" value="1"/>
</dbReference>
<proteinExistence type="predicted"/>
<evidence type="ECO:0000256" key="1">
    <source>
        <dbReference type="SAM" id="MobiDB-lite"/>
    </source>
</evidence>
<feature type="compositionally biased region" description="Pro residues" evidence="1">
    <location>
        <begin position="43"/>
        <end position="72"/>
    </location>
</feature>
<feature type="region of interest" description="Disordered" evidence="1">
    <location>
        <begin position="43"/>
        <end position="83"/>
    </location>
</feature>
<protein>
    <recommendedName>
        <fullName evidence="4">YLP motif-containing protein 1</fullName>
    </recommendedName>
</protein>
<sequence>MDHPWRFPAGASADLCPVCSARHFPFCPPPPLPPHPFPYDLHPPPPPPHPFPYDPPPPPPMWGPPAPGPNDPHPYELPGREGPHKRMRVGEAPPFDPYGFAPPPPLGRAPMEGDRLLGLIRDHGRNPLPGSAWCGEPCPPDGGFGYGGGRGYPSPYPQGGDFANFDHAGRLPPPMPMHDRNNGFGHGFAPGEGSHEKYLDSTDHHYHQFHPEALPGVPPHPPLPPYADAANHNGSCAWLPGAGAVPPPPEPPFPSHRDYHTALPRPTANSSLFPVLSGSPATAVNPPRTHTLPQVHPMLNASRHNNEGSGLTFRPLSEQDLIDGRSTNTEHSVENSKVTIINACDLFKQPRRASRPDHIVIILRGLPGSGKSYLAKALRDLEVENGANAPRIHSMDDYFMIEVEKKSEDNEGSKSSGASKGRRQLTKKVIEYCYEPEMEETYRSSMLKAFKKTLDEGNFTFVIVDDRNLRVADFAQFWATAKHSGYEVYLLEAPYKDPMGCAARNVHGFMLDEIKKMAADWEEAPPLYLQLDIHSLFHDDNLRGHSIQEVDMDTEDNDDVANETSTTAENSKKAIKEAPCDESNEGGNWNTEAEDDLDAFKELGQSKWSKDVEDDTEKTENTEGNTHALSGLAQTYSTRQKRVSWGDRLEKGGFSIAATKRKLASSLVIGPGSGYNLVSNPLAGDNSTGMKGKANNETKKRFSEQLRAEGQSFKAVFDQRKQRIRVLENGDDE</sequence>
<dbReference type="AlphaFoldDB" id="A0A8T0WR66"/>
<dbReference type="Proteomes" id="UP000823388">
    <property type="component" value="Chromosome 1N"/>
</dbReference>
<feature type="region of interest" description="Disordered" evidence="1">
    <location>
        <begin position="548"/>
        <end position="592"/>
    </location>
</feature>
<dbReference type="GO" id="GO:0005634">
    <property type="term" value="C:nucleus"/>
    <property type="evidence" value="ECO:0007669"/>
    <property type="project" value="InterPro"/>
</dbReference>
<evidence type="ECO:0000313" key="2">
    <source>
        <dbReference type="EMBL" id="KAG2649488.1"/>
    </source>
</evidence>